<dbReference type="Pfam" id="PF03929">
    <property type="entry name" value="PepSY_TM"/>
    <property type="match status" value="1"/>
</dbReference>
<dbReference type="Gene3D" id="3.40.50.360">
    <property type="match status" value="1"/>
</dbReference>
<dbReference type="PANTHER" id="PTHR19384:SF17">
    <property type="entry name" value="NADPH--CYTOCHROME P450 REDUCTASE"/>
    <property type="match status" value="1"/>
</dbReference>
<dbReference type="PRINTS" id="PR00371">
    <property type="entry name" value="FPNCR"/>
</dbReference>
<protein>
    <recommendedName>
        <fullName evidence="2">NADPH--hemoprotein reductase</fullName>
        <ecNumber evidence="2">1.6.2.4</ecNumber>
    </recommendedName>
</protein>
<dbReference type="InterPro" id="IPR029039">
    <property type="entry name" value="Flavoprotein-like_sf"/>
</dbReference>
<feature type="transmembrane region" description="Helical" evidence="3">
    <location>
        <begin position="298"/>
        <end position="321"/>
    </location>
</feature>
<dbReference type="GO" id="GO:0050660">
    <property type="term" value="F:flavin adenine dinucleotide binding"/>
    <property type="evidence" value="ECO:0007669"/>
    <property type="project" value="TreeGrafter"/>
</dbReference>
<dbReference type="GO" id="GO:0005829">
    <property type="term" value="C:cytosol"/>
    <property type="evidence" value="ECO:0007669"/>
    <property type="project" value="TreeGrafter"/>
</dbReference>
<feature type="transmembrane region" description="Helical" evidence="3">
    <location>
        <begin position="12"/>
        <end position="33"/>
    </location>
</feature>
<dbReference type="EC" id="1.6.2.4" evidence="2"/>
<dbReference type="GO" id="GO:0010181">
    <property type="term" value="F:FMN binding"/>
    <property type="evidence" value="ECO:0007669"/>
    <property type="project" value="InterPro"/>
</dbReference>
<keyword evidence="1" id="KW-0285">Flavoprotein</keyword>
<gene>
    <name evidence="6" type="ORF">LCGC14_0198820</name>
</gene>
<dbReference type="InterPro" id="IPR001433">
    <property type="entry name" value="OxRdtase_FAD/NAD-bd"/>
</dbReference>
<dbReference type="AlphaFoldDB" id="A0A0F9UP62"/>
<evidence type="ECO:0000256" key="1">
    <source>
        <dbReference type="ARBA" id="ARBA00022630"/>
    </source>
</evidence>
<dbReference type="Gene3D" id="2.40.30.10">
    <property type="entry name" value="Translation factors"/>
    <property type="match status" value="1"/>
</dbReference>
<dbReference type="InterPro" id="IPR005625">
    <property type="entry name" value="PepSY-ass_TM"/>
</dbReference>
<proteinExistence type="predicted"/>
<reference evidence="6" key="1">
    <citation type="journal article" date="2015" name="Nature">
        <title>Complex archaea that bridge the gap between prokaryotes and eukaryotes.</title>
        <authorList>
            <person name="Spang A."/>
            <person name="Saw J.H."/>
            <person name="Jorgensen S.L."/>
            <person name="Zaremba-Niedzwiedzka K."/>
            <person name="Martijn J."/>
            <person name="Lind A.E."/>
            <person name="van Eijk R."/>
            <person name="Schleper C."/>
            <person name="Guy L."/>
            <person name="Ettema T.J."/>
        </authorList>
    </citation>
    <scope>NUCLEOTIDE SEQUENCE</scope>
</reference>
<dbReference type="InterPro" id="IPR017927">
    <property type="entry name" value="FAD-bd_FR_type"/>
</dbReference>
<dbReference type="InterPro" id="IPR017938">
    <property type="entry name" value="Riboflavin_synthase-like_b-brl"/>
</dbReference>
<dbReference type="Gene3D" id="3.40.50.80">
    <property type="entry name" value="Nucleotide-binding domain of ferredoxin-NADP reductase (FNR) module"/>
    <property type="match status" value="1"/>
</dbReference>
<evidence type="ECO:0000259" key="4">
    <source>
        <dbReference type="PROSITE" id="PS50902"/>
    </source>
</evidence>
<evidence type="ECO:0000256" key="2">
    <source>
        <dbReference type="ARBA" id="ARBA00023797"/>
    </source>
</evidence>
<feature type="domain" description="Flavodoxin-like" evidence="4">
    <location>
        <begin position="343"/>
        <end position="478"/>
    </location>
</feature>
<dbReference type="GO" id="GO:0003958">
    <property type="term" value="F:NADPH-hemoprotein reductase activity"/>
    <property type="evidence" value="ECO:0007669"/>
    <property type="project" value="UniProtKB-EC"/>
</dbReference>
<accession>A0A0F9UP62</accession>
<dbReference type="SUPFAM" id="SSF52343">
    <property type="entry name" value="Ferredoxin reductase-like, C-terminal NADP-linked domain"/>
    <property type="match status" value="1"/>
</dbReference>
<dbReference type="InterPro" id="IPR001709">
    <property type="entry name" value="Flavoprot_Pyr_Nucl_cyt_Rdtase"/>
</dbReference>
<keyword evidence="3" id="KW-0472">Membrane</keyword>
<dbReference type="PROSITE" id="PS51384">
    <property type="entry name" value="FAD_FR"/>
    <property type="match status" value="1"/>
</dbReference>
<dbReference type="PRINTS" id="PR00369">
    <property type="entry name" value="FLAVODOXIN"/>
</dbReference>
<feature type="transmembrane region" description="Helical" evidence="3">
    <location>
        <begin position="172"/>
        <end position="195"/>
    </location>
</feature>
<evidence type="ECO:0000256" key="3">
    <source>
        <dbReference type="SAM" id="Phobius"/>
    </source>
</evidence>
<dbReference type="Pfam" id="PF00258">
    <property type="entry name" value="Flavodoxin_1"/>
    <property type="match status" value="1"/>
</dbReference>
<comment type="caution">
    <text evidence="6">The sequence shown here is derived from an EMBL/GenBank/DDBJ whole genome shotgun (WGS) entry which is preliminary data.</text>
</comment>
<keyword evidence="3" id="KW-0812">Transmembrane</keyword>
<dbReference type="EMBL" id="LAZR01000086">
    <property type="protein sequence ID" value="KKN93449.1"/>
    <property type="molecule type" value="Genomic_DNA"/>
</dbReference>
<dbReference type="Pfam" id="PF00175">
    <property type="entry name" value="NAD_binding_1"/>
    <property type="match status" value="1"/>
</dbReference>
<feature type="transmembrane region" description="Helical" evidence="3">
    <location>
        <begin position="130"/>
        <end position="151"/>
    </location>
</feature>
<dbReference type="PROSITE" id="PS50902">
    <property type="entry name" value="FLAVODOXIN_LIKE"/>
    <property type="match status" value="1"/>
</dbReference>
<dbReference type="InterPro" id="IPR001094">
    <property type="entry name" value="Flavdoxin-like"/>
</dbReference>
<name>A0A0F9UP62_9ZZZZ</name>
<organism evidence="6">
    <name type="scientific">marine sediment metagenome</name>
    <dbReference type="NCBI Taxonomy" id="412755"/>
    <lineage>
        <taxon>unclassified sequences</taxon>
        <taxon>metagenomes</taxon>
        <taxon>ecological metagenomes</taxon>
    </lineage>
</organism>
<dbReference type="SUPFAM" id="SSF63380">
    <property type="entry name" value="Riboflavin synthase domain-like"/>
    <property type="match status" value="1"/>
</dbReference>
<evidence type="ECO:0000313" key="6">
    <source>
        <dbReference type="EMBL" id="KKN93449.1"/>
    </source>
</evidence>
<dbReference type="InterPro" id="IPR039261">
    <property type="entry name" value="FNR_nucleotide-bd"/>
</dbReference>
<dbReference type="InterPro" id="IPR008254">
    <property type="entry name" value="Flavodoxin/NO_synth"/>
</dbReference>
<keyword evidence="3" id="KW-1133">Transmembrane helix</keyword>
<feature type="domain" description="FAD-binding FR-type" evidence="5">
    <location>
        <begin position="497"/>
        <end position="594"/>
    </location>
</feature>
<dbReference type="PANTHER" id="PTHR19384">
    <property type="entry name" value="NITRIC OXIDE SYNTHASE-RELATED"/>
    <property type="match status" value="1"/>
</dbReference>
<evidence type="ECO:0000259" key="5">
    <source>
        <dbReference type="PROSITE" id="PS51384"/>
    </source>
</evidence>
<dbReference type="SUPFAM" id="SSF52218">
    <property type="entry name" value="Flavoproteins"/>
    <property type="match status" value="1"/>
</dbReference>
<sequence>MTISIWRYSHLTLALVSSLFLIVASITGVILAVEPISHQANGYAVENLEEVSLATTINVLKDTYDEVLGLEVESSGFVKASVLTIDMETLDVYVNPVTGEQLGEVEERPYIYTFATNLHRSLFLKSIGRFLVGLISLLLFIIAITGLILLAKRQGGFLKFFSKVQKDYFEMRYHVVLSKWFFIPILILALTGVYLSAEKFNLLPNTVVAQQQSTSNDNAEVYENINTIPFFKETTLAEIREVEFPFSDDPEEYYLIALQDKEVQVNQQTGEIVSSGDYPFVALASRLSLVLHTGEGSVLWSIILLLASASILFFMYSGFVMTLKRRKKGKRIAIMPNKDECEFVILVGSESGTAFDFGQRLYNGLTKVGKKVYLTELNKYTTYAKATNIIVFTSTYGEGEPPTNARKFPTIFSTIKQPNTIDFSVIGFGSLDYPDYCKFAIDADNQINSISNFQQQLPLFKINKADFESFELWMIQFSDQVGFTIPIEHPIINKKKYKKVDFEVLERTELNIDDTFLLRLQPTSKVEFTSGDLLAIFPNDDETVRQYSIARIEDDVLLSIKKHELGRGSNFLFRLKVGETIKAAIDSNEHFHLPENEKNVILISNGTGIAPFLGMISKNTTQNISLFWGGRKKASINVYNSILEKNALNHENVNIFSSFSREGEKQYVQDVIQEQKDLVLQTINSGGTIMICGSLAMQHDVLDVFENLLQNNEIITFEAFEKSEQLKTDCY</sequence>